<feature type="active site" description="Nucleophile" evidence="12">
    <location>
        <position position="314"/>
    </location>
</feature>
<dbReference type="SUPFAM" id="SSF51011">
    <property type="entry name" value="Glycosyl hydrolase domain"/>
    <property type="match status" value="1"/>
</dbReference>
<dbReference type="GO" id="GO:0005829">
    <property type="term" value="C:cytosol"/>
    <property type="evidence" value="ECO:0007669"/>
    <property type="project" value="TreeGrafter"/>
</dbReference>
<dbReference type="GO" id="GO:0004553">
    <property type="term" value="F:hydrolase activity, hydrolyzing O-glycosyl compounds"/>
    <property type="evidence" value="ECO:0007669"/>
    <property type="project" value="InterPro"/>
</dbReference>
<comment type="catalytic activity">
    <reaction evidence="1">
        <text>Transfers a segment of a (1-&gt;4)-alpha-D-glucan chain to a primary hydroxy group in a similar glucan chain.</text>
        <dbReference type="EC" id="2.4.1.18"/>
    </reaction>
</comment>
<dbReference type="InterPro" id="IPR014756">
    <property type="entry name" value="Ig_E-set"/>
</dbReference>
<dbReference type="Gene3D" id="2.60.40.1180">
    <property type="entry name" value="Golgi alpha-mannosidase II"/>
    <property type="match status" value="1"/>
</dbReference>
<dbReference type="SUPFAM" id="SSF51445">
    <property type="entry name" value="(Trans)glycosidases"/>
    <property type="match status" value="1"/>
</dbReference>
<dbReference type="Pfam" id="PF00128">
    <property type="entry name" value="Alpha-amylase"/>
    <property type="match status" value="2"/>
</dbReference>
<protein>
    <recommendedName>
        <fullName evidence="5 11">1,4-alpha-glucan branching enzyme</fullName>
        <ecNumber evidence="5 11">2.4.1.18</ecNumber>
    </recommendedName>
</protein>
<evidence type="ECO:0000313" key="14">
    <source>
        <dbReference type="EMBL" id="THB60961.1"/>
    </source>
</evidence>
<evidence type="ECO:0000259" key="13">
    <source>
        <dbReference type="SMART" id="SM00642"/>
    </source>
</evidence>
<comment type="function">
    <text evidence="2">Catalyzes the formation of the alpha-1,6-glucosidic linkages in glycogen by scission of a 1,4-alpha-linked oligosaccharide from growing alpha-1,4-glucan chains and the subsequent attachment of the oligosaccharide to the alpha-1,6 position.</text>
</comment>
<evidence type="ECO:0000256" key="8">
    <source>
        <dbReference type="ARBA" id="ARBA00022679"/>
    </source>
</evidence>
<evidence type="ECO:0000256" key="6">
    <source>
        <dbReference type="ARBA" id="ARBA00022600"/>
    </source>
</evidence>
<dbReference type="CDD" id="cd02855">
    <property type="entry name" value="E_set_GBE_prok_N"/>
    <property type="match status" value="1"/>
</dbReference>
<feature type="domain" description="Glycosyl hydrolase family 13 catalytic" evidence="13">
    <location>
        <begin position="157"/>
        <end position="503"/>
    </location>
</feature>
<dbReference type="NCBIfam" id="TIGR01515">
    <property type="entry name" value="branching_enzym"/>
    <property type="match status" value="1"/>
</dbReference>
<evidence type="ECO:0000256" key="7">
    <source>
        <dbReference type="ARBA" id="ARBA00022676"/>
    </source>
</evidence>
<dbReference type="Gene3D" id="2.60.40.10">
    <property type="entry name" value="Immunoglobulins"/>
    <property type="match status" value="1"/>
</dbReference>
<gene>
    <name evidence="14" type="primary">glgB</name>
    <name evidence="14" type="ORF">ESZ54_08320</name>
</gene>
<dbReference type="InterPro" id="IPR013780">
    <property type="entry name" value="Glyco_hydro_b"/>
</dbReference>
<dbReference type="PIRSF" id="PIRSF000463">
    <property type="entry name" value="GlgB"/>
    <property type="match status" value="1"/>
</dbReference>
<comment type="similarity">
    <text evidence="4">Belongs to the glycosyl hydrolase 13 family. GlgB subfamily.</text>
</comment>
<dbReference type="PANTHER" id="PTHR43651:SF3">
    <property type="entry name" value="1,4-ALPHA-GLUCAN-BRANCHING ENZYME"/>
    <property type="match status" value="1"/>
</dbReference>
<dbReference type="Pfam" id="PF02806">
    <property type="entry name" value="Alpha-amylase_C"/>
    <property type="match status" value="1"/>
</dbReference>
<evidence type="ECO:0000256" key="3">
    <source>
        <dbReference type="ARBA" id="ARBA00004964"/>
    </source>
</evidence>
<dbReference type="InterPro" id="IPR006048">
    <property type="entry name" value="A-amylase/branching_C"/>
</dbReference>
<keyword evidence="6" id="KW-0321">Glycogen metabolism</keyword>
<dbReference type="UniPathway" id="UPA00164"/>
<organism evidence="14 15">
    <name type="scientific">Vagococcus silagei</name>
    <dbReference type="NCBI Taxonomy" id="2508885"/>
    <lineage>
        <taxon>Bacteria</taxon>
        <taxon>Bacillati</taxon>
        <taxon>Bacillota</taxon>
        <taxon>Bacilli</taxon>
        <taxon>Lactobacillales</taxon>
        <taxon>Enterococcaceae</taxon>
        <taxon>Vagococcus</taxon>
    </lineage>
</organism>
<evidence type="ECO:0000256" key="12">
    <source>
        <dbReference type="PIRSR" id="PIRSR000463-1"/>
    </source>
</evidence>
<evidence type="ECO:0000256" key="5">
    <source>
        <dbReference type="ARBA" id="ARBA00012541"/>
    </source>
</evidence>
<dbReference type="CDD" id="cd11322">
    <property type="entry name" value="AmyAc_Glg_BE"/>
    <property type="match status" value="1"/>
</dbReference>
<dbReference type="EMBL" id="SDGV01000017">
    <property type="protein sequence ID" value="THB60961.1"/>
    <property type="molecule type" value="Genomic_DNA"/>
</dbReference>
<dbReference type="InterPro" id="IPR006407">
    <property type="entry name" value="GlgB"/>
</dbReference>
<dbReference type="InterPro" id="IPR044143">
    <property type="entry name" value="GlgB_N_E_set_prok"/>
</dbReference>
<dbReference type="AlphaFoldDB" id="A0A4S3B1P0"/>
<sequence length="639" mass="75372">MKIQDSHVPSEFSSSDKELILTGENFKSQEILGVHQLMVDKVVYYTFRVWAPNALEVFLVGDFNEWEDSLPMSKDEQTGIWEITTNLPKEMDLYKYHVTQSTGRKIMKIDPYAKVFEKRPGNAARVYIEKEKKWKDGLWRGRRKRSNHYKRPLNIYEVHASSFKHSESGKPYGFKELTETLIPYLEKMNYTHVEFMPLMEHPLDQSWGYQLIGYFALCSEYGTPEEFKAFVEACHVKNIGVIVDWVPGHFCVNDDALAYYDGTAQFEYFDENRAQNRRWGSINFDLGKPEVQSFLISSILYWIQEYHIDGVRVDAVSSMIYRNYDDGPFMLNHEGGLTNLEGYYFLKRLNAVIKSEAPDVLMIAEESSSETRITSKHEDSLGFDYKWNMGWMNDVLRFYEMDPLFRRDNFNLVTFSFMYMMEERFILPLSHDEVVHGKKSLMHKMWGDRYKQFAQLRNLYTFMMTHPGKKLLFMGSEWGQFLEWKYDEELEWVDLEDDMNAKMQTFTSCLNEFYKQSAPLWEEEENCQTIEFIDADNRDDSVLSFIRHGKRTKDFLIVILNMTPVERVDFQIGVPYKGTYEEVLNTEMKEFGGTWEYHNPDCETKNNVFKHFEQSINTTVPALGAIILKPVDIQVNRKK</sequence>
<dbReference type="InterPro" id="IPR037439">
    <property type="entry name" value="Branching_enzy"/>
</dbReference>
<dbReference type="EC" id="2.4.1.18" evidence="5 11"/>
<proteinExistence type="inferred from homology"/>
<dbReference type="SUPFAM" id="SSF81296">
    <property type="entry name" value="E set domains"/>
    <property type="match status" value="1"/>
</dbReference>
<comment type="caution">
    <text evidence="14">The sequence shown here is derived from an EMBL/GenBank/DDBJ whole genome shotgun (WGS) entry which is preliminary data.</text>
</comment>
<evidence type="ECO:0000256" key="9">
    <source>
        <dbReference type="ARBA" id="ARBA00023056"/>
    </source>
</evidence>
<keyword evidence="8" id="KW-0808">Transferase</keyword>
<dbReference type="GO" id="GO:0043169">
    <property type="term" value="F:cation binding"/>
    <property type="evidence" value="ECO:0007669"/>
    <property type="project" value="InterPro"/>
</dbReference>
<dbReference type="NCBIfam" id="NF008967">
    <property type="entry name" value="PRK12313.1"/>
    <property type="match status" value="1"/>
</dbReference>
<dbReference type="InterPro" id="IPR004193">
    <property type="entry name" value="Glyco_hydro_13_N"/>
</dbReference>
<reference evidence="14 15" key="1">
    <citation type="submission" date="2019-01" db="EMBL/GenBank/DDBJ databases">
        <title>Vagococcus silagei sp. nov. isolated from brewer's grain.</title>
        <authorList>
            <person name="Guu J.-R."/>
        </authorList>
    </citation>
    <scope>NUCLEOTIDE SEQUENCE [LARGE SCALE GENOMIC DNA]</scope>
    <source>
        <strain evidence="14 15">2B-2</strain>
    </source>
</reference>
<dbReference type="GO" id="GO:0005978">
    <property type="term" value="P:glycogen biosynthetic process"/>
    <property type="evidence" value="ECO:0007669"/>
    <property type="project" value="UniProtKB-UniRule"/>
</dbReference>
<dbReference type="InterPro" id="IPR006047">
    <property type="entry name" value="GH13_cat_dom"/>
</dbReference>
<dbReference type="Proteomes" id="UP000310506">
    <property type="component" value="Unassembled WGS sequence"/>
</dbReference>
<dbReference type="Pfam" id="PF02922">
    <property type="entry name" value="CBM_48"/>
    <property type="match status" value="1"/>
</dbReference>
<evidence type="ECO:0000256" key="1">
    <source>
        <dbReference type="ARBA" id="ARBA00000826"/>
    </source>
</evidence>
<evidence type="ECO:0000256" key="4">
    <source>
        <dbReference type="ARBA" id="ARBA00009000"/>
    </source>
</evidence>
<evidence type="ECO:0000256" key="11">
    <source>
        <dbReference type="NCBIfam" id="TIGR01515"/>
    </source>
</evidence>
<dbReference type="InterPro" id="IPR013783">
    <property type="entry name" value="Ig-like_fold"/>
</dbReference>
<keyword evidence="9" id="KW-0320">Glycogen biosynthesis</keyword>
<evidence type="ECO:0000313" key="15">
    <source>
        <dbReference type="Proteomes" id="UP000310506"/>
    </source>
</evidence>
<dbReference type="InterPro" id="IPR017853">
    <property type="entry name" value="GH"/>
</dbReference>
<evidence type="ECO:0000256" key="2">
    <source>
        <dbReference type="ARBA" id="ARBA00002953"/>
    </source>
</evidence>
<keyword evidence="7" id="KW-0328">Glycosyltransferase</keyword>
<name>A0A4S3B1P0_9ENTE</name>
<dbReference type="Gene3D" id="3.20.20.80">
    <property type="entry name" value="Glycosidases"/>
    <property type="match status" value="1"/>
</dbReference>
<keyword evidence="10" id="KW-0119">Carbohydrate metabolism</keyword>
<dbReference type="SMART" id="SM00642">
    <property type="entry name" value="Aamy"/>
    <property type="match status" value="1"/>
</dbReference>
<dbReference type="OrthoDB" id="9800174at2"/>
<dbReference type="GO" id="GO:0003844">
    <property type="term" value="F:1,4-alpha-glucan branching enzyme activity"/>
    <property type="evidence" value="ECO:0007669"/>
    <property type="project" value="UniProtKB-UniRule"/>
</dbReference>
<dbReference type="RefSeq" id="WP_136137206.1">
    <property type="nucleotide sequence ID" value="NZ_SDGV01000017.1"/>
</dbReference>
<evidence type="ECO:0000256" key="10">
    <source>
        <dbReference type="ARBA" id="ARBA00023277"/>
    </source>
</evidence>
<comment type="pathway">
    <text evidence="3">Glycan biosynthesis; glycogen biosynthesis.</text>
</comment>
<feature type="active site" description="Proton donor" evidence="12">
    <location>
        <position position="365"/>
    </location>
</feature>
<keyword evidence="15" id="KW-1185">Reference proteome</keyword>
<dbReference type="PANTHER" id="PTHR43651">
    <property type="entry name" value="1,4-ALPHA-GLUCAN-BRANCHING ENZYME"/>
    <property type="match status" value="1"/>
</dbReference>
<accession>A0A4S3B1P0</accession>